<sequence length="238" mass="24927">TILSHHAGLVDFLDHEEAIDALRTKVKTLSVVTATGSFSATATDYQRAAGSFINDGYRVGMEVKGTGFSNSENNAAKTITGVATSTLTCAGNVVEVAASRTLAVGLPATRVWANSRSADADGVPDNIEASVPYFTEEYLPGPMAQETLGTLAQLEVLPQYIPRIFVPANTGVAAAMKYTTALLALFAPGTAFTLSVSSSTMRVRRDVAPFSGQLTQASPGFAVVPITVPLRLRTANSI</sequence>
<protein>
    <submittedName>
        <fullName evidence="1">Uncharacterized protein</fullName>
    </submittedName>
</protein>
<name>A0A0F9A1M3_9ZZZZ</name>
<proteinExistence type="predicted"/>
<evidence type="ECO:0000313" key="1">
    <source>
        <dbReference type="EMBL" id="KKK91990.1"/>
    </source>
</evidence>
<comment type="caution">
    <text evidence="1">The sequence shown here is derived from an EMBL/GenBank/DDBJ whole genome shotgun (WGS) entry which is preliminary data.</text>
</comment>
<reference evidence="1" key="1">
    <citation type="journal article" date="2015" name="Nature">
        <title>Complex archaea that bridge the gap between prokaryotes and eukaryotes.</title>
        <authorList>
            <person name="Spang A."/>
            <person name="Saw J.H."/>
            <person name="Jorgensen S.L."/>
            <person name="Zaremba-Niedzwiedzka K."/>
            <person name="Martijn J."/>
            <person name="Lind A.E."/>
            <person name="van Eijk R."/>
            <person name="Schleper C."/>
            <person name="Guy L."/>
            <person name="Ettema T.J."/>
        </authorList>
    </citation>
    <scope>NUCLEOTIDE SEQUENCE</scope>
</reference>
<dbReference type="EMBL" id="LAZR01048411">
    <property type="protein sequence ID" value="KKK91990.1"/>
    <property type="molecule type" value="Genomic_DNA"/>
</dbReference>
<dbReference type="AlphaFoldDB" id="A0A0F9A1M3"/>
<organism evidence="1">
    <name type="scientific">marine sediment metagenome</name>
    <dbReference type="NCBI Taxonomy" id="412755"/>
    <lineage>
        <taxon>unclassified sequences</taxon>
        <taxon>metagenomes</taxon>
        <taxon>ecological metagenomes</taxon>
    </lineage>
</organism>
<accession>A0A0F9A1M3</accession>
<gene>
    <name evidence="1" type="ORF">LCGC14_2707420</name>
</gene>
<feature type="non-terminal residue" evidence="1">
    <location>
        <position position="1"/>
    </location>
</feature>